<sequence>MIMKCVLRIFELASGLKVNFYKSSLLVHIFWRSYHYVLSCLPIYFLSLYKVPKKVIHSFTKIQKQFLWGNGEGRGNVAWVSLERVCKSKNDGELGILT</sequence>
<proteinExistence type="predicted"/>
<reference evidence="1" key="1">
    <citation type="submission" date="2018-05" db="EMBL/GenBank/DDBJ databases">
        <title>Draft genome of Mucuna pruriens seed.</title>
        <authorList>
            <person name="Nnadi N.E."/>
            <person name="Vos R."/>
            <person name="Hasami M.H."/>
            <person name="Devisetty U.K."/>
            <person name="Aguiy J.C."/>
        </authorList>
    </citation>
    <scope>NUCLEOTIDE SEQUENCE [LARGE SCALE GENOMIC DNA]</scope>
    <source>
        <strain evidence="1">JCA_2017</strain>
    </source>
</reference>
<feature type="non-terminal residue" evidence="1">
    <location>
        <position position="1"/>
    </location>
</feature>
<name>A0A371EZE1_MUCPR</name>
<evidence type="ECO:0000313" key="1">
    <source>
        <dbReference type="EMBL" id="RDX71379.1"/>
    </source>
</evidence>
<accession>A0A371EZE1</accession>
<protein>
    <submittedName>
        <fullName evidence="1">Uncharacterized protein</fullName>
    </submittedName>
</protein>
<dbReference type="STRING" id="157652.A0A371EZE1"/>
<dbReference type="OrthoDB" id="1743609at2759"/>
<keyword evidence="2" id="KW-1185">Reference proteome</keyword>
<comment type="caution">
    <text evidence="1">The sequence shown here is derived from an EMBL/GenBank/DDBJ whole genome shotgun (WGS) entry which is preliminary data.</text>
</comment>
<organism evidence="1 2">
    <name type="scientific">Mucuna pruriens</name>
    <name type="common">Velvet bean</name>
    <name type="synonym">Dolichos pruriens</name>
    <dbReference type="NCBI Taxonomy" id="157652"/>
    <lineage>
        <taxon>Eukaryota</taxon>
        <taxon>Viridiplantae</taxon>
        <taxon>Streptophyta</taxon>
        <taxon>Embryophyta</taxon>
        <taxon>Tracheophyta</taxon>
        <taxon>Spermatophyta</taxon>
        <taxon>Magnoliopsida</taxon>
        <taxon>eudicotyledons</taxon>
        <taxon>Gunneridae</taxon>
        <taxon>Pentapetalae</taxon>
        <taxon>rosids</taxon>
        <taxon>fabids</taxon>
        <taxon>Fabales</taxon>
        <taxon>Fabaceae</taxon>
        <taxon>Papilionoideae</taxon>
        <taxon>50 kb inversion clade</taxon>
        <taxon>NPAAA clade</taxon>
        <taxon>indigoferoid/millettioid clade</taxon>
        <taxon>Phaseoleae</taxon>
        <taxon>Mucuna</taxon>
    </lineage>
</organism>
<dbReference type="AlphaFoldDB" id="A0A371EZE1"/>
<dbReference type="PANTHER" id="PTHR33116:SF78">
    <property type="entry name" value="OS12G0587133 PROTEIN"/>
    <property type="match status" value="1"/>
</dbReference>
<dbReference type="Proteomes" id="UP000257109">
    <property type="component" value="Unassembled WGS sequence"/>
</dbReference>
<gene>
    <name evidence="1" type="ORF">CR513_49287</name>
</gene>
<dbReference type="PANTHER" id="PTHR33116">
    <property type="entry name" value="REVERSE TRANSCRIPTASE ZINC-BINDING DOMAIN-CONTAINING PROTEIN-RELATED-RELATED"/>
    <property type="match status" value="1"/>
</dbReference>
<dbReference type="EMBL" id="QJKJ01011355">
    <property type="protein sequence ID" value="RDX71379.1"/>
    <property type="molecule type" value="Genomic_DNA"/>
</dbReference>
<evidence type="ECO:0000313" key="2">
    <source>
        <dbReference type="Proteomes" id="UP000257109"/>
    </source>
</evidence>